<comment type="caution">
    <text evidence="2">The sequence shown here is derived from an EMBL/GenBank/DDBJ whole genome shotgun (WGS) entry which is preliminary data.</text>
</comment>
<keyword evidence="3" id="KW-1185">Reference proteome</keyword>
<feature type="transmembrane region" description="Helical" evidence="1">
    <location>
        <begin position="21"/>
        <end position="42"/>
    </location>
</feature>
<sequence>MLRRRPAKPEHARIDRARFGAGRIVMLLLIGLVFTAAGVWLGGAR</sequence>
<gene>
    <name evidence="2" type="ORF">OJ962_22995</name>
</gene>
<proteinExistence type="predicted"/>
<keyword evidence="1" id="KW-0812">Transmembrane</keyword>
<name>A0ABT4RPB4_9ACTN</name>
<evidence type="ECO:0000256" key="1">
    <source>
        <dbReference type="SAM" id="Phobius"/>
    </source>
</evidence>
<organism evidence="2 3">
    <name type="scientific">Solirubrobacter deserti</name>
    <dbReference type="NCBI Taxonomy" id="2282478"/>
    <lineage>
        <taxon>Bacteria</taxon>
        <taxon>Bacillati</taxon>
        <taxon>Actinomycetota</taxon>
        <taxon>Thermoleophilia</taxon>
        <taxon>Solirubrobacterales</taxon>
        <taxon>Solirubrobacteraceae</taxon>
        <taxon>Solirubrobacter</taxon>
    </lineage>
</organism>
<evidence type="ECO:0000313" key="3">
    <source>
        <dbReference type="Proteomes" id="UP001147700"/>
    </source>
</evidence>
<protein>
    <submittedName>
        <fullName evidence="2">DUF3592 domain-containing protein</fullName>
    </submittedName>
</protein>
<keyword evidence="1" id="KW-0472">Membrane</keyword>
<reference evidence="2" key="1">
    <citation type="submission" date="2022-10" db="EMBL/GenBank/DDBJ databases">
        <title>The WGS of Solirubrobacter sp. CPCC 204708.</title>
        <authorList>
            <person name="Jiang Z."/>
        </authorList>
    </citation>
    <scope>NUCLEOTIDE SEQUENCE</scope>
    <source>
        <strain evidence="2">CPCC 204708</strain>
    </source>
</reference>
<dbReference type="Proteomes" id="UP001147700">
    <property type="component" value="Unassembled WGS sequence"/>
</dbReference>
<evidence type="ECO:0000313" key="2">
    <source>
        <dbReference type="EMBL" id="MDA0140384.1"/>
    </source>
</evidence>
<accession>A0ABT4RPB4</accession>
<dbReference type="RefSeq" id="WP_202953295.1">
    <property type="nucleotide sequence ID" value="NZ_JAPCID010000038.1"/>
</dbReference>
<keyword evidence="1" id="KW-1133">Transmembrane helix</keyword>
<dbReference type="EMBL" id="JAPCID010000038">
    <property type="protein sequence ID" value="MDA0140384.1"/>
    <property type="molecule type" value="Genomic_DNA"/>
</dbReference>